<feature type="region of interest" description="Disordered" evidence="1">
    <location>
        <begin position="135"/>
        <end position="158"/>
    </location>
</feature>
<dbReference type="AlphaFoldDB" id="A0A2R4K2L6"/>
<keyword evidence="2" id="KW-0614">Plasmid</keyword>
<sequence length="158" mass="16378">MARQGVPILPAYQCFAPLLAAGVVVADGIEGGKVISGKGAISSSGGGLGRGGQIGCGVVLQAPSSRQHNALTVMLAVGFKIALQGLDLFVVLQLQPFLLLGQACEPSLPLPLLAQLSLFRLVLGAPLAGLETGQEGQQQENQCQKQFVHERAVASRKR</sequence>
<dbReference type="EMBL" id="MG651603">
    <property type="protein sequence ID" value="AVV48115.1"/>
    <property type="molecule type" value="Genomic_DNA"/>
</dbReference>
<protein>
    <submittedName>
        <fullName evidence="2">Uncharacterized protein</fullName>
    </submittedName>
</protein>
<proteinExistence type="predicted"/>
<geneLocation type="plasmid" evidence="2">
    <name>pChV1</name>
</geneLocation>
<feature type="compositionally biased region" description="Low complexity" evidence="1">
    <location>
        <begin position="135"/>
        <end position="146"/>
    </location>
</feature>
<name>A0A2R4K2L6_CHRVL</name>
<organism evidence="2">
    <name type="scientific">Chromobacterium violaceum</name>
    <dbReference type="NCBI Taxonomy" id="536"/>
    <lineage>
        <taxon>Bacteria</taxon>
        <taxon>Pseudomonadati</taxon>
        <taxon>Pseudomonadota</taxon>
        <taxon>Betaproteobacteria</taxon>
        <taxon>Neisseriales</taxon>
        <taxon>Chromobacteriaceae</taxon>
        <taxon>Chromobacterium</taxon>
    </lineage>
</organism>
<reference evidence="2" key="1">
    <citation type="journal article" date="2018" name="Sci. Rep.">
        <title>Identification and DNA annotation of a plasmid isolated from Chromobacterium violaceum.</title>
        <authorList>
            <person name="Lima D.C."/>
            <person name="Nyberg L.K."/>
            <person name="Westerlund F."/>
            <person name="Batistuzzo de Medeiros S.R."/>
        </authorList>
    </citation>
    <scope>NUCLEOTIDE SEQUENCE</scope>
    <source>
        <strain evidence="2">ATCC 12472</strain>
        <plasmid evidence="2">pChV1</plasmid>
    </source>
</reference>
<feature type="compositionally biased region" description="Basic and acidic residues" evidence="1">
    <location>
        <begin position="147"/>
        <end position="158"/>
    </location>
</feature>
<evidence type="ECO:0000313" key="2">
    <source>
        <dbReference type="EMBL" id="AVV48115.1"/>
    </source>
</evidence>
<evidence type="ECO:0000256" key="1">
    <source>
        <dbReference type="SAM" id="MobiDB-lite"/>
    </source>
</evidence>
<accession>A0A2R4K2L6</accession>